<accession>A0AAV2VKB8</accession>
<organism evidence="1 2">
    <name type="scientific">Vibrio nigripulchritudo SOn1</name>
    <dbReference type="NCBI Taxonomy" id="1238450"/>
    <lineage>
        <taxon>Bacteria</taxon>
        <taxon>Pseudomonadati</taxon>
        <taxon>Pseudomonadota</taxon>
        <taxon>Gammaproteobacteria</taxon>
        <taxon>Vibrionales</taxon>
        <taxon>Vibrionaceae</taxon>
        <taxon>Vibrio</taxon>
    </lineage>
</organism>
<dbReference type="EMBL" id="CAOF01000045">
    <property type="protein sequence ID" value="CCO45131.1"/>
    <property type="molecule type" value="Genomic_DNA"/>
</dbReference>
<comment type="caution">
    <text evidence="1">The sequence shown here is derived from an EMBL/GenBank/DDBJ whole genome shotgun (WGS) entry which is preliminary data.</text>
</comment>
<sequence length="44" mass="4872">MSTQKLTQIHLPYGSVIVDKGQRLGNVSSLERARASSTVQQLSW</sequence>
<protein>
    <submittedName>
        <fullName evidence="1">Uncharacterized protein</fullName>
    </submittedName>
</protein>
<proteinExistence type="predicted"/>
<dbReference type="Proteomes" id="UP000018211">
    <property type="component" value="Unassembled WGS sequence"/>
</dbReference>
<gene>
    <name evidence="1" type="ORF">VIBNISOn1_1390010</name>
</gene>
<evidence type="ECO:0000313" key="2">
    <source>
        <dbReference type="Proteomes" id="UP000018211"/>
    </source>
</evidence>
<evidence type="ECO:0000313" key="1">
    <source>
        <dbReference type="EMBL" id="CCO45131.1"/>
    </source>
</evidence>
<reference evidence="1 2" key="1">
    <citation type="journal article" date="2013" name="ISME J.">
        <title>Comparative genomics of pathogenic lineages of Vibrio nigripulchritudo identifies virulence-associated traits.</title>
        <authorList>
            <person name="Goudenege D."/>
            <person name="Labreuche Y."/>
            <person name="Krin E."/>
            <person name="Ansquer D."/>
            <person name="Mangenot S."/>
            <person name="Calteau A."/>
            <person name="Medigue C."/>
            <person name="Mazel D."/>
            <person name="Polz M.F."/>
            <person name="Le Roux F."/>
        </authorList>
    </citation>
    <scope>NUCLEOTIDE SEQUENCE [LARGE SCALE GENOMIC DNA]</scope>
    <source>
        <strain evidence="1 2">SOn1</strain>
    </source>
</reference>
<dbReference type="AlphaFoldDB" id="A0AAV2VKB8"/>
<name>A0AAV2VKB8_9VIBR</name>